<evidence type="ECO:0000313" key="1">
    <source>
        <dbReference type="EMBL" id="RCK69472.1"/>
    </source>
</evidence>
<protein>
    <recommendedName>
        <fullName evidence="3">3-hydroxyacyl-CoA dehydrogenase</fullName>
    </recommendedName>
</protein>
<dbReference type="EMBL" id="QOUI01000006">
    <property type="protein sequence ID" value="RCK69472.1"/>
    <property type="molecule type" value="Genomic_DNA"/>
</dbReference>
<dbReference type="InterPro" id="IPR045596">
    <property type="entry name" value="DUF6459"/>
</dbReference>
<gene>
    <name evidence="1" type="ORF">DT076_11395</name>
</gene>
<dbReference type="AlphaFoldDB" id="A0A367YWT7"/>
<evidence type="ECO:0008006" key="3">
    <source>
        <dbReference type="Google" id="ProtNLM"/>
    </source>
</evidence>
<proteinExistence type="predicted"/>
<keyword evidence="2" id="KW-1185">Reference proteome</keyword>
<accession>A0A367YWT7</accession>
<comment type="caution">
    <text evidence="1">The sequence shown here is derived from an EMBL/GenBank/DDBJ whole genome shotgun (WGS) entry which is preliminary data.</text>
</comment>
<organism evidence="1 2">
    <name type="scientific">Desertihabitans brevis</name>
    <dbReference type="NCBI Taxonomy" id="2268447"/>
    <lineage>
        <taxon>Bacteria</taxon>
        <taxon>Bacillati</taxon>
        <taxon>Actinomycetota</taxon>
        <taxon>Actinomycetes</taxon>
        <taxon>Propionibacteriales</taxon>
        <taxon>Propionibacteriaceae</taxon>
        <taxon>Desertihabitans</taxon>
    </lineage>
</organism>
<dbReference type="Proteomes" id="UP000252770">
    <property type="component" value="Unassembled WGS sequence"/>
</dbReference>
<name>A0A367YWT7_9ACTN</name>
<dbReference type="RefSeq" id="WP_114126790.1">
    <property type="nucleotide sequence ID" value="NZ_QOUI01000006.1"/>
</dbReference>
<dbReference type="Pfam" id="PF20060">
    <property type="entry name" value="DUF6459"/>
    <property type="match status" value="1"/>
</dbReference>
<reference evidence="1 2" key="1">
    <citation type="submission" date="2018-07" db="EMBL/GenBank/DDBJ databases">
        <title>Desertimonas flava gen. nov. sp. nov.</title>
        <authorList>
            <person name="Liu S."/>
        </authorList>
    </citation>
    <scope>NUCLEOTIDE SEQUENCE [LARGE SCALE GENOMIC DNA]</scope>
    <source>
        <strain evidence="1 2">16Sb5-5</strain>
    </source>
</reference>
<sequence length="167" mass="18166">MTISVLPLPVQHPPVLRDAVAPAVPADQPTLFGEEAPLLRAPGPEQPLLPGAARTAAVLVRLVLESLDGRRPATQLESWFTEAVLTQLAVERGLRRRSRRHPPAQLCSVRVQHPRPDVAEVSIRLHAAGRSLAWAMRLTTGGQRWRCTDLETGPRPDPVSCALRGTA</sequence>
<evidence type="ECO:0000313" key="2">
    <source>
        <dbReference type="Proteomes" id="UP000252770"/>
    </source>
</evidence>